<keyword evidence="3" id="KW-1185">Reference proteome</keyword>
<dbReference type="GO" id="GO:0006888">
    <property type="term" value="P:endoplasmic reticulum to Golgi vesicle-mediated transport"/>
    <property type="evidence" value="ECO:0007669"/>
    <property type="project" value="TreeGrafter"/>
</dbReference>
<dbReference type="Proteomes" id="UP001386955">
    <property type="component" value="Unassembled WGS sequence"/>
</dbReference>
<organism evidence="2 3">
    <name type="scientific">Psophocarpus tetragonolobus</name>
    <name type="common">Winged bean</name>
    <name type="synonym">Dolichos tetragonolobus</name>
    <dbReference type="NCBI Taxonomy" id="3891"/>
    <lineage>
        <taxon>Eukaryota</taxon>
        <taxon>Viridiplantae</taxon>
        <taxon>Streptophyta</taxon>
        <taxon>Embryophyta</taxon>
        <taxon>Tracheophyta</taxon>
        <taxon>Spermatophyta</taxon>
        <taxon>Magnoliopsida</taxon>
        <taxon>eudicotyledons</taxon>
        <taxon>Gunneridae</taxon>
        <taxon>Pentapetalae</taxon>
        <taxon>rosids</taxon>
        <taxon>fabids</taxon>
        <taxon>Fabales</taxon>
        <taxon>Fabaceae</taxon>
        <taxon>Papilionoideae</taxon>
        <taxon>50 kb inversion clade</taxon>
        <taxon>NPAAA clade</taxon>
        <taxon>indigoferoid/millettioid clade</taxon>
        <taxon>Phaseoleae</taxon>
        <taxon>Psophocarpus</taxon>
    </lineage>
</organism>
<proteinExistence type="predicted"/>
<dbReference type="PANTHER" id="PTHR10013">
    <property type="entry name" value="GENERAL VESICULAR TRANSPORT FACTOR P115"/>
    <property type="match status" value="1"/>
</dbReference>
<feature type="region of interest" description="Disordered" evidence="1">
    <location>
        <begin position="1"/>
        <end position="29"/>
    </location>
</feature>
<gene>
    <name evidence="2" type="ORF">VNO78_27049</name>
</gene>
<evidence type="ECO:0000256" key="1">
    <source>
        <dbReference type="SAM" id="MobiDB-lite"/>
    </source>
</evidence>
<dbReference type="GO" id="GO:0006886">
    <property type="term" value="P:intracellular protein transport"/>
    <property type="evidence" value="ECO:0007669"/>
    <property type="project" value="TreeGrafter"/>
</dbReference>
<dbReference type="AlphaFoldDB" id="A0AAN9XBL1"/>
<accession>A0AAN9XBL1</accession>
<name>A0AAN9XBL1_PSOTE</name>
<evidence type="ECO:0000313" key="3">
    <source>
        <dbReference type="Proteomes" id="UP001386955"/>
    </source>
</evidence>
<reference evidence="2 3" key="1">
    <citation type="submission" date="2024-01" db="EMBL/GenBank/DDBJ databases">
        <title>The genomes of 5 underutilized Papilionoideae crops provide insights into root nodulation and disease resistanc.</title>
        <authorList>
            <person name="Jiang F."/>
        </authorList>
    </citation>
    <scope>NUCLEOTIDE SEQUENCE [LARGE SCALE GENOMIC DNA]</scope>
    <source>
        <strain evidence="2">DUOXIRENSHENG_FW03</strain>
        <tissue evidence="2">Leaves</tissue>
    </source>
</reference>
<sequence length="155" mass="17328">MTHGPNRARTSSSALASATEEDAAAKKKVENKDLSNENLALKQQLELEIYPTMNHPILSSILDSYFVNLVKRLEADIKEQILEVFSHSKIKVAVVPAELELKLGGSDGQYIKWLEAFLEKQCSEIWDKTSDLGSNFFCVSLSTNGARAQDNFYMN</sequence>
<dbReference type="GO" id="GO:0005795">
    <property type="term" value="C:Golgi stack"/>
    <property type="evidence" value="ECO:0007669"/>
    <property type="project" value="TreeGrafter"/>
</dbReference>
<evidence type="ECO:0000313" key="2">
    <source>
        <dbReference type="EMBL" id="KAK7386714.1"/>
    </source>
</evidence>
<dbReference type="InterPro" id="IPR024095">
    <property type="entry name" value="Vesicle_P115"/>
</dbReference>
<dbReference type="GO" id="GO:0005783">
    <property type="term" value="C:endoplasmic reticulum"/>
    <property type="evidence" value="ECO:0007669"/>
    <property type="project" value="TreeGrafter"/>
</dbReference>
<comment type="caution">
    <text evidence="2">The sequence shown here is derived from an EMBL/GenBank/DDBJ whole genome shotgun (WGS) entry which is preliminary data.</text>
</comment>
<feature type="compositionally biased region" description="Low complexity" evidence="1">
    <location>
        <begin position="7"/>
        <end position="18"/>
    </location>
</feature>
<dbReference type="EMBL" id="JAYMYS010000007">
    <property type="protein sequence ID" value="KAK7386714.1"/>
    <property type="molecule type" value="Genomic_DNA"/>
</dbReference>
<dbReference type="GO" id="GO:0061025">
    <property type="term" value="P:membrane fusion"/>
    <property type="evidence" value="ECO:0007669"/>
    <property type="project" value="TreeGrafter"/>
</dbReference>
<protein>
    <submittedName>
        <fullName evidence="2">Uncharacterized protein</fullName>
    </submittedName>
</protein>
<dbReference type="PANTHER" id="PTHR10013:SF0">
    <property type="entry name" value="GENERAL VESICULAR TRANSPORT FACTOR P115"/>
    <property type="match status" value="1"/>
</dbReference>
<dbReference type="GO" id="GO:0012507">
    <property type="term" value="C:ER to Golgi transport vesicle membrane"/>
    <property type="evidence" value="ECO:0007669"/>
    <property type="project" value="TreeGrafter"/>
</dbReference>
<dbReference type="GO" id="GO:0048211">
    <property type="term" value="P:Golgi vesicle docking"/>
    <property type="evidence" value="ECO:0007669"/>
    <property type="project" value="TreeGrafter"/>
</dbReference>